<reference evidence="6" key="2">
    <citation type="submission" date="2021-01" db="EMBL/GenBank/DDBJ databases">
        <authorList>
            <person name="Mieszkin S."/>
            <person name="Pouder E."/>
            <person name="Alain K."/>
        </authorList>
    </citation>
    <scope>NUCLEOTIDE SEQUENCE</scope>
    <source>
        <strain evidence="6">HW T2.11</strain>
    </source>
</reference>
<proteinExistence type="predicted"/>
<keyword evidence="4 5" id="KW-0472">Membrane</keyword>
<name>A0A963YS62_9PROT</name>
<keyword evidence="2 5" id="KW-0812">Transmembrane</keyword>
<feature type="transmembrane region" description="Helical" evidence="5">
    <location>
        <begin position="111"/>
        <end position="127"/>
    </location>
</feature>
<dbReference type="PANTHER" id="PTHR35371:SF1">
    <property type="entry name" value="BLR7753 PROTEIN"/>
    <property type="match status" value="1"/>
</dbReference>
<dbReference type="AlphaFoldDB" id="A0A963YS62"/>
<keyword evidence="3 5" id="KW-1133">Transmembrane helix</keyword>
<evidence type="ECO:0000313" key="7">
    <source>
        <dbReference type="Proteomes" id="UP000708298"/>
    </source>
</evidence>
<gene>
    <name evidence="6" type="ORF">ASILVAE211_09685</name>
</gene>
<dbReference type="Pfam" id="PF01124">
    <property type="entry name" value="MAPEG"/>
    <property type="match status" value="1"/>
</dbReference>
<comment type="caution">
    <text evidence="6">The sequence shown here is derived from an EMBL/GenBank/DDBJ whole genome shotgun (WGS) entry which is preliminary data.</text>
</comment>
<reference evidence="6" key="1">
    <citation type="journal article" date="2021" name="Microorganisms">
        <title>Acidisoma silvae sp. nov. and Acidisomacellulosilytica sp. nov., Two Acidophilic Bacteria Isolated from Decaying Wood, Hydrolyzing Cellulose and Producing Poly-3-hydroxybutyrate.</title>
        <authorList>
            <person name="Mieszkin S."/>
            <person name="Pouder E."/>
            <person name="Uroz S."/>
            <person name="Simon-Colin C."/>
            <person name="Alain K."/>
        </authorList>
    </citation>
    <scope>NUCLEOTIDE SEQUENCE</scope>
    <source>
        <strain evidence="6">HW T2.11</strain>
    </source>
</reference>
<keyword evidence="7" id="KW-1185">Reference proteome</keyword>
<sequence length="128" mass="13933">MTIELSLLLWSVVIGLLQCLATGFAVTLSRGVTFGGSARDDQKPIEGIGGRVIRAFKNFRETFPFFAALVLAGSVLHRHSALTVIGANLYFWARVVYWPLYVTGVPMVRSLVWLVSLAGLLLLLIGVA</sequence>
<accession>A0A963YS62</accession>
<dbReference type="InterPro" id="IPR001129">
    <property type="entry name" value="Membr-assoc_MAPEG"/>
</dbReference>
<evidence type="ECO:0000256" key="3">
    <source>
        <dbReference type="ARBA" id="ARBA00022989"/>
    </source>
</evidence>
<dbReference type="SUPFAM" id="SSF161084">
    <property type="entry name" value="MAPEG domain-like"/>
    <property type="match status" value="1"/>
</dbReference>
<evidence type="ECO:0000313" key="6">
    <source>
        <dbReference type="EMBL" id="MCB8875450.1"/>
    </source>
</evidence>
<dbReference type="EMBL" id="JAESVB010000003">
    <property type="protein sequence ID" value="MCB8875450.1"/>
    <property type="molecule type" value="Genomic_DNA"/>
</dbReference>
<evidence type="ECO:0000256" key="2">
    <source>
        <dbReference type="ARBA" id="ARBA00022692"/>
    </source>
</evidence>
<dbReference type="Gene3D" id="1.20.120.550">
    <property type="entry name" value="Membrane associated eicosanoid/glutathione metabolism-like domain"/>
    <property type="match status" value="1"/>
</dbReference>
<dbReference type="RefSeq" id="WP_227321098.1">
    <property type="nucleotide sequence ID" value="NZ_JAESVB010000003.1"/>
</dbReference>
<dbReference type="GO" id="GO:0016020">
    <property type="term" value="C:membrane"/>
    <property type="evidence" value="ECO:0007669"/>
    <property type="project" value="UniProtKB-SubCell"/>
</dbReference>
<evidence type="ECO:0000256" key="1">
    <source>
        <dbReference type="ARBA" id="ARBA00004370"/>
    </source>
</evidence>
<feature type="transmembrane region" description="Helical" evidence="5">
    <location>
        <begin position="6"/>
        <end position="29"/>
    </location>
</feature>
<evidence type="ECO:0000256" key="4">
    <source>
        <dbReference type="ARBA" id="ARBA00023136"/>
    </source>
</evidence>
<dbReference type="PANTHER" id="PTHR35371">
    <property type="entry name" value="INNER MEMBRANE PROTEIN"/>
    <property type="match status" value="1"/>
</dbReference>
<dbReference type="InterPro" id="IPR023352">
    <property type="entry name" value="MAPEG-like_dom_sf"/>
</dbReference>
<dbReference type="Proteomes" id="UP000708298">
    <property type="component" value="Unassembled WGS sequence"/>
</dbReference>
<organism evidence="6 7">
    <name type="scientific">Acidisoma silvae</name>
    <dbReference type="NCBI Taxonomy" id="2802396"/>
    <lineage>
        <taxon>Bacteria</taxon>
        <taxon>Pseudomonadati</taxon>
        <taxon>Pseudomonadota</taxon>
        <taxon>Alphaproteobacteria</taxon>
        <taxon>Acetobacterales</taxon>
        <taxon>Acidocellaceae</taxon>
        <taxon>Acidisoma</taxon>
    </lineage>
</organism>
<comment type="subcellular location">
    <subcellularLocation>
        <location evidence="1">Membrane</location>
    </subcellularLocation>
</comment>
<evidence type="ECO:0000256" key="5">
    <source>
        <dbReference type="SAM" id="Phobius"/>
    </source>
</evidence>
<protein>
    <submittedName>
        <fullName evidence="6">MAPEG family protein</fullName>
    </submittedName>
</protein>